<protein>
    <submittedName>
        <fullName evidence="1">Uncharacterized protein</fullName>
    </submittedName>
</protein>
<dbReference type="AlphaFoldDB" id="A0A285ZU99"/>
<name>A0A285ZU99_9SPHI</name>
<keyword evidence="2" id="KW-1185">Reference proteome</keyword>
<dbReference type="InterPro" id="IPR041055">
    <property type="entry name" value="Kinase-PolyVal"/>
</dbReference>
<dbReference type="Proteomes" id="UP000219281">
    <property type="component" value="Unassembled WGS sequence"/>
</dbReference>
<proteinExistence type="predicted"/>
<dbReference type="EMBL" id="OCMT01000001">
    <property type="protein sequence ID" value="SOD13206.1"/>
    <property type="molecule type" value="Genomic_DNA"/>
</dbReference>
<evidence type="ECO:0000313" key="1">
    <source>
        <dbReference type="EMBL" id="SOD13206.1"/>
    </source>
</evidence>
<evidence type="ECO:0000313" key="2">
    <source>
        <dbReference type="Proteomes" id="UP000219281"/>
    </source>
</evidence>
<gene>
    <name evidence="1" type="ORF">SAMN06297358_1062</name>
</gene>
<organism evidence="1 2">
    <name type="scientific">Pedobacter xixiisoli</name>
    <dbReference type="NCBI Taxonomy" id="1476464"/>
    <lineage>
        <taxon>Bacteria</taxon>
        <taxon>Pseudomonadati</taxon>
        <taxon>Bacteroidota</taxon>
        <taxon>Sphingobacteriia</taxon>
        <taxon>Sphingobacteriales</taxon>
        <taxon>Sphingobacteriaceae</taxon>
        <taxon>Pedobacter</taxon>
    </lineage>
</organism>
<sequence length="78" mass="9103">MYAVVQQSFVTITTITDLHLVKAFLAQNGFSNTRNNDYFNTELGIILEDLHDENVLTNNGFLFFIDTVFYLTDDFWKE</sequence>
<dbReference type="Pfam" id="PF18762">
    <property type="entry name" value="Kinase-PolyVal"/>
    <property type="match status" value="1"/>
</dbReference>
<reference evidence="2" key="1">
    <citation type="submission" date="2017-09" db="EMBL/GenBank/DDBJ databases">
        <authorList>
            <person name="Varghese N."/>
            <person name="Submissions S."/>
        </authorList>
    </citation>
    <scope>NUCLEOTIDE SEQUENCE [LARGE SCALE GENOMIC DNA]</scope>
    <source>
        <strain evidence="2">CGMCC 1.12803</strain>
    </source>
</reference>
<accession>A0A285ZU99</accession>